<reference evidence="1 2" key="1">
    <citation type="submission" date="2016-02" db="EMBL/GenBank/DDBJ databases">
        <authorList>
            <consortium name="Pathogen Informatics"/>
        </authorList>
    </citation>
    <scope>NUCLEOTIDE SEQUENCE [LARGE SCALE GENOMIC DNA]</scope>
    <source>
        <strain evidence="1 2">LSS79</strain>
    </source>
</reference>
<evidence type="ECO:0000313" key="1">
    <source>
        <dbReference type="EMBL" id="CYV66843.1"/>
    </source>
</evidence>
<dbReference type="RefSeq" id="WP_044677876.1">
    <property type="nucleotide sequence ID" value="NZ_CEDF01000004.1"/>
</dbReference>
<dbReference type="Gene3D" id="3.40.50.300">
    <property type="entry name" value="P-loop containing nucleotide triphosphate hydrolases"/>
    <property type="match status" value="1"/>
</dbReference>
<dbReference type="Proteomes" id="UP000075193">
    <property type="component" value="Unassembled WGS sequence"/>
</dbReference>
<dbReference type="SUPFAM" id="SSF52540">
    <property type="entry name" value="P-loop containing nucleoside triphosphate hydrolases"/>
    <property type="match status" value="1"/>
</dbReference>
<name>A0A0Z8K6X4_STRSU</name>
<dbReference type="AlphaFoldDB" id="A0A0Z8K6X4"/>
<accession>A0A0Z8K6X4</accession>
<organism evidence="1 2">
    <name type="scientific">Streptococcus suis</name>
    <dbReference type="NCBI Taxonomy" id="1307"/>
    <lineage>
        <taxon>Bacteria</taxon>
        <taxon>Bacillati</taxon>
        <taxon>Bacillota</taxon>
        <taxon>Bacilli</taxon>
        <taxon>Lactobacillales</taxon>
        <taxon>Streptococcaceae</taxon>
        <taxon>Streptococcus</taxon>
    </lineage>
</organism>
<evidence type="ECO:0000313" key="2">
    <source>
        <dbReference type="Proteomes" id="UP000075193"/>
    </source>
</evidence>
<sequence length="456" mass="52628">MVIILIILLVIMFLALPDFRRNWLLSYQWIEQESGRDILGKIVAGFGATFAAPVRTIFSSIKNQLVEKQQTSESTQQERYNSFVNWFDSVLSTDWKSDEGLRNILAGWSWFNDGLVLHFNYRLKDKEFYELKDRLKSYNMNFGWSFSDLSQMYLHNFDTSSSWSASVLFVDKTVENQANRVIELARVERERELDVLPISLLNQDRENVRDKTNGKFPLWADRKGNWQLIELNSHILLAGSTGAGKTGALTYWLWLIDCLKKTEDELYILDYKKGKDWSPFYVDTNGHYASTESTKDLWDKLYHQFKLYQAGVEDIGDKVVYIIIDELSSLVESYSSKKERDEFLRQFKDMLRLSRSLGTKQGGYRVIVGLQQADSNYFGGTEGRGNLGIRVAIGGITTEGARMVFEITDESEKPESSPAGKGFAQVYGYPVQRIIIPYIKERELVMEAIARRYTKT</sequence>
<gene>
    <name evidence="1" type="ORF">ERS132441_00869</name>
</gene>
<protein>
    <submittedName>
        <fullName evidence="1">FtsK/SpoIIIE family protein</fullName>
    </submittedName>
</protein>
<dbReference type="EMBL" id="FIIC01000007">
    <property type="protein sequence ID" value="CYV66843.1"/>
    <property type="molecule type" value="Genomic_DNA"/>
</dbReference>
<proteinExistence type="predicted"/>
<dbReference type="InterPro" id="IPR027417">
    <property type="entry name" value="P-loop_NTPase"/>
</dbReference>